<keyword evidence="4" id="KW-1185">Reference proteome</keyword>
<comment type="caution">
    <text evidence="3">The sequence shown here is derived from an EMBL/GenBank/DDBJ whole genome shotgun (WGS) entry which is preliminary data.</text>
</comment>
<dbReference type="EMBL" id="JGZK01000005">
    <property type="protein sequence ID" value="KFI86206.1"/>
    <property type="molecule type" value="Genomic_DNA"/>
</dbReference>
<evidence type="ECO:0000313" key="4">
    <source>
        <dbReference type="Proteomes" id="UP000028984"/>
    </source>
</evidence>
<reference evidence="3 4" key="1">
    <citation type="submission" date="2014-03" db="EMBL/GenBank/DDBJ databases">
        <title>Genomics of Bifidobacteria.</title>
        <authorList>
            <person name="Ventura M."/>
            <person name="Milani C."/>
            <person name="Lugli G.A."/>
        </authorList>
    </citation>
    <scope>NUCLEOTIDE SEQUENCE [LARGE SCALE GENOMIC DNA]</scope>
    <source>
        <strain evidence="3 4">DSM 23975</strain>
    </source>
</reference>
<keyword evidence="1" id="KW-0472">Membrane</keyword>
<dbReference type="RefSeq" id="WP_044090520.1">
    <property type="nucleotide sequence ID" value="NZ_JDUW01000030.1"/>
</dbReference>
<feature type="transmembrane region" description="Helical" evidence="1">
    <location>
        <begin position="579"/>
        <end position="599"/>
    </location>
</feature>
<dbReference type="OrthoDB" id="177147at2"/>
<protein>
    <submittedName>
        <fullName evidence="3">Tape measure domain protein</fullName>
    </submittedName>
</protein>
<dbReference type="InterPro" id="IPR016024">
    <property type="entry name" value="ARM-type_fold"/>
</dbReference>
<feature type="transmembrane region" description="Helical" evidence="1">
    <location>
        <begin position="423"/>
        <end position="444"/>
    </location>
</feature>
<dbReference type="Gene3D" id="1.20.120.20">
    <property type="entry name" value="Apolipoprotein"/>
    <property type="match status" value="1"/>
</dbReference>
<dbReference type="STRING" id="1437610.BREU_1375"/>
<dbReference type="SUPFAM" id="SSF48371">
    <property type="entry name" value="ARM repeat"/>
    <property type="match status" value="1"/>
</dbReference>
<dbReference type="InterPro" id="IPR013491">
    <property type="entry name" value="Tape_meas_N"/>
</dbReference>
<dbReference type="PANTHER" id="PTHR37813">
    <property type="entry name" value="FELS-2 PROPHAGE PROTEIN"/>
    <property type="match status" value="1"/>
</dbReference>
<organism evidence="3 4">
    <name type="scientific">Bifidobacterium reuteri DSM 23975</name>
    <dbReference type="NCBI Taxonomy" id="1437610"/>
    <lineage>
        <taxon>Bacteria</taxon>
        <taxon>Bacillati</taxon>
        <taxon>Actinomycetota</taxon>
        <taxon>Actinomycetes</taxon>
        <taxon>Bifidobacteriales</taxon>
        <taxon>Bifidobacteriaceae</taxon>
        <taxon>Bifidobacterium</taxon>
    </lineage>
</organism>
<gene>
    <name evidence="3" type="ORF">BREU_1375</name>
</gene>
<dbReference type="InterPro" id="IPR007713">
    <property type="entry name" value="TMP_rpt"/>
</dbReference>
<dbReference type="NCBIfam" id="TIGR02675">
    <property type="entry name" value="tape_meas_nterm"/>
    <property type="match status" value="1"/>
</dbReference>
<proteinExistence type="predicted"/>
<evidence type="ECO:0000259" key="2">
    <source>
        <dbReference type="Pfam" id="PF20155"/>
    </source>
</evidence>
<keyword evidence="1" id="KW-1133">Transmembrane helix</keyword>
<feature type="domain" description="Tape measure protein N-terminal" evidence="2">
    <location>
        <begin position="76"/>
        <end position="252"/>
    </location>
</feature>
<dbReference type="AlphaFoldDB" id="A0A087CSF6"/>
<dbReference type="eggNOG" id="COG5412">
    <property type="taxonomic scope" value="Bacteria"/>
</dbReference>
<name>A0A087CSF6_9BIFI</name>
<sequence length="968" mass="99241">MAKELGTGYIIISPSTKGLGKAIEGSIGDATTSGVKTAGSTILSRVGGAFKTVGNIGVTAVGAVTGAIVGLAAKGGFDRALNIERAQTKLKALGHDTKSVDGIMSDALASVKGTAYGLGDAASVAASLVASGIRQGDELAGVLSTVGDVAQVSGRSFTDMGLIFQQVAAKGKLQGDEMLQLMQSGIPVLQYLADHFGITAAEAQDMVSDGKVSFADFEAAMREHLGGAAQSAGESFDGAMGNIRAALSRLGETIATPVINGLTSMANQAIPIIDDFTAQAKPALEDVGKALGDGLSNAIPTAVNLLAQLKSALQWYVDNSAAINTALLAVAGGFAAIKAYTALSSGLGALAGAMDLVKASADGLSAAIIIGPELGGTVARLGEYARNLTLVANAQNAARSMSGMLSSLKGAATALGGALSGTVGVWGLVAAGVAALAAGLVYFFTQTETGKAAWQSFMDFLQPLWESVQAAWQQALPVLQGLVDSLGQAFTGMLDAAAPVLQSLGEWFMKALEPIKANLPALMDAFGQLGTALGDAFTQIMPVVQDSISQIMDAFNQLAPVFGQLVESIGPLVTTLVDALAPIIPVIVGALVMLLLPIMQIVTMIASMLMPVISQIVTMIAAFLPVIIQIVTTLIGMLVPVITAIVQLITALIPVITQVVTTIISVLTPVITAIIGAIQGVLTVLTGVITFLTGVFSGNWQQAWDGIKQVFSGIWQTIKSVFTGIWEAIKAAIRGGLNIIKSLWDAAWNGIKTAFSSIWNGIKTAAQNGVDGVLGTISGIKDKITGFFSGAGSWLANAGRSIVQGLIDGITGMIGAAGDAISGVMDKISSFLPHSPAEEGPFSGRGWTPYSGRALVSGLAQGVSRGMPEAMSAIDKVMTAMSDRIDGVSFKTSVVPSAFAAWTADALRTMTALDLAGMRSGVWQPVPASRTITYNISIDARRVQSDARISSLIEELVDAAGVTVRSRA</sequence>
<dbReference type="Pfam" id="PF20155">
    <property type="entry name" value="TMP_3"/>
    <property type="match status" value="1"/>
</dbReference>
<dbReference type="PANTHER" id="PTHR37813:SF1">
    <property type="entry name" value="FELS-2 PROPHAGE PROTEIN"/>
    <property type="match status" value="1"/>
</dbReference>
<evidence type="ECO:0000256" key="1">
    <source>
        <dbReference type="SAM" id="Phobius"/>
    </source>
</evidence>
<feature type="transmembrane region" description="Helical" evidence="1">
    <location>
        <begin position="663"/>
        <end position="692"/>
    </location>
</feature>
<evidence type="ECO:0000313" key="3">
    <source>
        <dbReference type="EMBL" id="KFI86206.1"/>
    </source>
</evidence>
<accession>A0A087CSF6</accession>
<keyword evidence="1" id="KW-0812">Transmembrane</keyword>
<dbReference type="Proteomes" id="UP000028984">
    <property type="component" value="Unassembled WGS sequence"/>
</dbReference>
<dbReference type="eggNOG" id="COG3941">
    <property type="taxonomic scope" value="Bacteria"/>
</dbReference>
<dbReference type="Pfam" id="PF05017">
    <property type="entry name" value="TMP"/>
    <property type="match status" value="4"/>
</dbReference>